<evidence type="ECO:0000256" key="2">
    <source>
        <dbReference type="SAM" id="Phobius"/>
    </source>
</evidence>
<evidence type="ECO:0000313" key="4">
    <source>
        <dbReference type="Proteomes" id="UP000249165"/>
    </source>
</evidence>
<organism evidence="3 4">
    <name type="scientific">Salipiger aestuarii</name>
    <dbReference type="NCBI Taxonomy" id="568098"/>
    <lineage>
        <taxon>Bacteria</taxon>
        <taxon>Pseudomonadati</taxon>
        <taxon>Pseudomonadota</taxon>
        <taxon>Alphaproteobacteria</taxon>
        <taxon>Rhodobacterales</taxon>
        <taxon>Roseobacteraceae</taxon>
        <taxon>Salipiger</taxon>
    </lineage>
</organism>
<keyword evidence="2" id="KW-0812">Transmembrane</keyword>
<dbReference type="Proteomes" id="UP000249165">
    <property type="component" value="Unassembled WGS sequence"/>
</dbReference>
<sequence>MTRDRLDRTYRGLMKLAGAYGMLALCVFFAGVPRQIDAGAHMLVPIAVATPGVLVAASLMRPRLLPPWFARPERPMHLVPVLLGHGLLPLLFLVPGMGAVIALNLPEPLSRALGTIAAGVPFALFGLCWWIGLALCLWRDTGGSSPQREGPATTRVVPKRPSYPRLSAEQLADLRRQRGG</sequence>
<evidence type="ECO:0000313" key="3">
    <source>
        <dbReference type="EMBL" id="RAK23032.1"/>
    </source>
</evidence>
<proteinExistence type="predicted"/>
<dbReference type="AlphaFoldDB" id="A0A327YR69"/>
<dbReference type="OrthoDB" id="9973065at2"/>
<feature type="transmembrane region" description="Helical" evidence="2">
    <location>
        <begin position="81"/>
        <end position="103"/>
    </location>
</feature>
<comment type="caution">
    <text evidence="3">The sequence shown here is derived from an EMBL/GenBank/DDBJ whole genome shotgun (WGS) entry which is preliminary data.</text>
</comment>
<keyword evidence="2" id="KW-1133">Transmembrane helix</keyword>
<name>A0A327YR69_9RHOB</name>
<dbReference type="RefSeq" id="WP_146609875.1">
    <property type="nucleotide sequence ID" value="NZ_LIQE01000001.1"/>
</dbReference>
<feature type="transmembrane region" description="Helical" evidence="2">
    <location>
        <begin position="115"/>
        <end position="138"/>
    </location>
</feature>
<evidence type="ECO:0000256" key="1">
    <source>
        <dbReference type="SAM" id="MobiDB-lite"/>
    </source>
</evidence>
<protein>
    <submittedName>
        <fullName evidence="3">Uncharacterized protein</fullName>
    </submittedName>
</protein>
<reference evidence="3 4" key="1">
    <citation type="submission" date="2018-06" db="EMBL/GenBank/DDBJ databases">
        <title>Genomic Encyclopedia of Archaeal and Bacterial Type Strains, Phase II (KMG-II): from individual species to whole genera.</title>
        <authorList>
            <person name="Goeker M."/>
        </authorList>
    </citation>
    <scope>NUCLEOTIDE SEQUENCE [LARGE SCALE GENOMIC DNA]</scope>
    <source>
        <strain evidence="3 4">DSM 22011</strain>
    </source>
</reference>
<feature type="transmembrane region" description="Helical" evidence="2">
    <location>
        <begin position="38"/>
        <end position="60"/>
    </location>
</feature>
<dbReference type="EMBL" id="QLMG01000002">
    <property type="protein sequence ID" value="RAK23032.1"/>
    <property type="molecule type" value="Genomic_DNA"/>
</dbReference>
<feature type="region of interest" description="Disordered" evidence="1">
    <location>
        <begin position="143"/>
        <end position="166"/>
    </location>
</feature>
<feature type="transmembrane region" description="Helical" evidence="2">
    <location>
        <begin position="12"/>
        <end position="32"/>
    </location>
</feature>
<keyword evidence="4" id="KW-1185">Reference proteome</keyword>
<accession>A0A327YR69</accession>
<keyword evidence="2" id="KW-0472">Membrane</keyword>
<gene>
    <name evidence="3" type="ORF">ATI53_1002212</name>
</gene>